<dbReference type="Proteomes" id="UP000184520">
    <property type="component" value="Unassembled WGS sequence"/>
</dbReference>
<reference evidence="2" key="1">
    <citation type="submission" date="2016-11" db="EMBL/GenBank/DDBJ databases">
        <authorList>
            <person name="Varghese N."/>
            <person name="Submissions S."/>
        </authorList>
    </citation>
    <scope>NUCLEOTIDE SEQUENCE [LARGE SCALE GENOMIC DNA]</scope>
    <source>
        <strain evidence="2">CGMCC 1.8995</strain>
    </source>
</reference>
<name>A0A1M5LW03_9ALTE</name>
<protein>
    <submittedName>
        <fullName evidence="1">Uncharacterized protein</fullName>
    </submittedName>
</protein>
<sequence>MMPNFKQVSQIKASCRLWSVIHLAQKASYLSATGFLKSNGRTLKTKNLNPGPNNISGYVHQLWA</sequence>
<evidence type="ECO:0000313" key="1">
    <source>
        <dbReference type="EMBL" id="SHG69284.1"/>
    </source>
</evidence>
<evidence type="ECO:0000313" key="2">
    <source>
        <dbReference type="Proteomes" id="UP000184520"/>
    </source>
</evidence>
<proteinExistence type="predicted"/>
<dbReference type="AlphaFoldDB" id="A0A1M5LW03"/>
<dbReference type="EMBL" id="FQWD01000004">
    <property type="protein sequence ID" value="SHG69284.1"/>
    <property type="molecule type" value="Genomic_DNA"/>
</dbReference>
<keyword evidence="2" id="KW-1185">Reference proteome</keyword>
<accession>A0A1M5LW03</accession>
<gene>
    <name evidence="1" type="ORF">SAMN05216361_2813</name>
</gene>
<organism evidence="1 2">
    <name type="scientific">Marisediminitalea aggregata</name>
    <dbReference type="NCBI Taxonomy" id="634436"/>
    <lineage>
        <taxon>Bacteria</taxon>
        <taxon>Pseudomonadati</taxon>
        <taxon>Pseudomonadota</taxon>
        <taxon>Gammaproteobacteria</taxon>
        <taxon>Alteromonadales</taxon>
        <taxon>Alteromonadaceae</taxon>
        <taxon>Marisediminitalea</taxon>
    </lineage>
</organism>